<dbReference type="EMBL" id="AMQN01017203">
    <property type="status" value="NOT_ANNOTATED_CDS"/>
    <property type="molecule type" value="Genomic_DNA"/>
</dbReference>
<gene>
    <name evidence="1" type="ORF">CAPTEDRAFT_220398</name>
</gene>
<protein>
    <submittedName>
        <fullName evidence="1 2">Uncharacterized protein</fullName>
    </submittedName>
</protein>
<dbReference type="PANTHER" id="PTHR14540">
    <property type="entry name" value="INTEGRATOR COMPLEX SUBUNIT 15"/>
    <property type="match status" value="1"/>
</dbReference>
<dbReference type="EnsemblMetazoa" id="CapteT220398">
    <property type="protein sequence ID" value="CapteP220398"/>
    <property type="gene ID" value="CapteG220398"/>
</dbReference>
<dbReference type="FunCoup" id="R7VKM5">
    <property type="interactions" value="1191"/>
</dbReference>
<reference evidence="2" key="3">
    <citation type="submission" date="2015-06" db="UniProtKB">
        <authorList>
            <consortium name="EnsemblMetazoa"/>
        </authorList>
    </citation>
    <scope>IDENTIFICATION</scope>
</reference>
<accession>R7VKM5</accession>
<proteinExistence type="predicted"/>
<reference evidence="1 3" key="2">
    <citation type="journal article" date="2013" name="Nature">
        <title>Insights into bilaterian evolution from three spiralian genomes.</title>
        <authorList>
            <person name="Simakov O."/>
            <person name="Marletaz F."/>
            <person name="Cho S.J."/>
            <person name="Edsinger-Gonzales E."/>
            <person name="Havlak P."/>
            <person name="Hellsten U."/>
            <person name="Kuo D.H."/>
            <person name="Larsson T."/>
            <person name="Lv J."/>
            <person name="Arendt D."/>
            <person name="Savage R."/>
            <person name="Osoegawa K."/>
            <person name="de Jong P."/>
            <person name="Grimwood J."/>
            <person name="Chapman J.A."/>
            <person name="Shapiro H."/>
            <person name="Aerts A."/>
            <person name="Otillar R.P."/>
            <person name="Terry A.Y."/>
            <person name="Boore J.L."/>
            <person name="Grigoriev I.V."/>
            <person name="Lindberg D.R."/>
            <person name="Seaver E.C."/>
            <person name="Weisblat D.A."/>
            <person name="Putnam N.H."/>
            <person name="Rokhsar D.S."/>
        </authorList>
    </citation>
    <scope>NUCLEOTIDE SEQUENCE</scope>
    <source>
        <strain evidence="1 3">I ESC-2004</strain>
    </source>
</reference>
<dbReference type="Proteomes" id="UP000014760">
    <property type="component" value="Unassembled WGS sequence"/>
</dbReference>
<dbReference type="EMBL" id="KB292836">
    <property type="protein sequence ID" value="ELU16885.1"/>
    <property type="molecule type" value="Genomic_DNA"/>
</dbReference>
<evidence type="ECO:0000313" key="3">
    <source>
        <dbReference type="Proteomes" id="UP000014760"/>
    </source>
</evidence>
<dbReference type="Pfam" id="PF14964">
    <property type="entry name" value="INTS15"/>
    <property type="match status" value="1"/>
</dbReference>
<dbReference type="OMA" id="LPPFKLM"/>
<dbReference type="OrthoDB" id="5861309at2759"/>
<dbReference type="STRING" id="283909.R7VKM5"/>
<organism evidence="1">
    <name type="scientific">Capitella teleta</name>
    <name type="common">Polychaete worm</name>
    <dbReference type="NCBI Taxonomy" id="283909"/>
    <lineage>
        <taxon>Eukaryota</taxon>
        <taxon>Metazoa</taxon>
        <taxon>Spiralia</taxon>
        <taxon>Lophotrochozoa</taxon>
        <taxon>Annelida</taxon>
        <taxon>Polychaeta</taxon>
        <taxon>Sedentaria</taxon>
        <taxon>Scolecida</taxon>
        <taxon>Capitellidae</taxon>
        <taxon>Capitella</taxon>
    </lineage>
</organism>
<reference evidence="3" key="1">
    <citation type="submission" date="2012-12" db="EMBL/GenBank/DDBJ databases">
        <authorList>
            <person name="Hellsten U."/>
            <person name="Grimwood J."/>
            <person name="Chapman J.A."/>
            <person name="Shapiro H."/>
            <person name="Aerts A."/>
            <person name="Otillar R.P."/>
            <person name="Terry A.Y."/>
            <person name="Boore J.L."/>
            <person name="Simakov O."/>
            <person name="Marletaz F."/>
            <person name="Cho S.-J."/>
            <person name="Edsinger-Gonzales E."/>
            <person name="Havlak P."/>
            <person name="Kuo D.-H."/>
            <person name="Larsson T."/>
            <person name="Lv J."/>
            <person name="Arendt D."/>
            <person name="Savage R."/>
            <person name="Osoegawa K."/>
            <person name="de Jong P."/>
            <person name="Lindberg D.R."/>
            <person name="Seaver E.C."/>
            <person name="Weisblat D.A."/>
            <person name="Putnam N.H."/>
            <person name="Grigoriev I.V."/>
            <person name="Rokhsar D.S."/>
        </authorList>
    </citation>
    <scope>NUCLEOTIDE SEQUENCE</scope>
    <source>
        <strain evidence="3">I ESC-2004</strain>
    </source>
</reference>
<keyword evidence="3" id="KW-1185">Reference proteome</keyword>
<evidence type="ECO:0000313" key="1">
    <source>
        <dbReference type="EMBL" id="ELU16885.1"/>
    </source>
</evidence>
<sequence>MADAILRSLQQLRFPECCLCALDHLSKLIAQDMKNTGGQKAPAMASINGLSMENIGHVIDRYIFCMRENKSPTLSDFEVLQLLEIISSFFERQSNAPVAQVLFRFLFNHNLRSEQDFCLRVFCRLVSFAVATSSKCCLDYAADLAQMEGCISTPVVKVMQTLVNDYCDELATEASSLLRNLPKLSTQFTCAFVTTISATYHCPGSTQLPTVSFQLLKILAHWIQEEPSLCLLSLLNREPHKALWTSPSKPNTQTAIPNLLAWSIKAPCMTSADAAQWNDVWSMLHLALLSCVLSFPSLPGANQLELVTLADMNRIVRDTLADNPPAEERINRLVQALQVCLTTGAFRCSLGDLRKICTSLPSNRLLELVSMQHLSTAPPQMHNVSS</sequence>
<dbReference type="HOGENOM" id="CLU_716192_0_0_1"/>
<dbReference type="InterPro" id="IPR027844">
    <property type="entry name" value="INTS15"/>
</dbReference>
<dbReference type="PANTHER" id="PTHR14540:SF2">
    <property type="entry name" value="INTEGRATOR COMPLEX SUBUNIT 15"/>
    <property type="match status" value="1"/>
</dbReference>
<dbReference type="AlphaFoldDB" id="R7VKM5"/>
<evidence type="ECO:0000313" key="2">
    <source>
        <dbReference type="EnsemblMetazoa" id="CapteP220398"/>
    </source>
</evidence>
<name>R7VKM5_CAPTE</name>